<keyword evidence="7 14" id="KW-1133">Transmembrane helix</keyword>
<evidence type="ECO:0000313" key="19">
    <source>
        <dbReference type="Proteomes" id="UP000694845"/>
    </source>
</evidence>
<dbReference type="GO" id="GO:0005178">
    <property type="term" value="F:integrin binding"/>
    <property type="evidence" value="ECO:0007669"/>
    <property type="project" value="TreeGrafter"/>
</dbReference>
<feature type="repeat" description="FG-GAP" evidence="13">
    <location>
        <begin position="282"/>
        <end position="347"/>
    </location>
</feature>
<keyword evidence="8 14" id="KW-0401">Integrin</keyword>
<keyword evidence="4 14" id="KW-0732">Signal</keyword>
<evidence type="ECO:0000256" key="3">
    <source>
        <dbReference type="ARBA" id="ARBA00022692"/>
    </source>
</evidence>
<evidence type="ECO:0000256" key="15">
    <source>
        <dbReference type="SAM" id="MobiDB-lite"/>
    </source>
</evidence>
<organism evidence="19 20">
    <name type="scientific">Acanthaster planci</name>
    <name type="common">Crown-of-thorns starfish</name>
    <dbReference type="NCBI Taxonomy" id="133434"/>
    <lineage>
        <taxon>Eukaryota</taxon>
        <taxon>Metazoa</taxon>
        <taxon>Echinodermata</taxon>
        <taxon>Eleutherozoa</taxon>
        <taxon>Asterozoa</taxon>
        <taxon>Asteroidea</taxon>
        <taxon>Valvatacea</taxon>
        <taxon>Valvatida</taxon>
        <taxon>Acanthasteridae</taxon>
        <taxon>Acanthaster</taxon>
    </lineage>
</organism>
<feature type="repeat" description="FG-GAP" evidence="13">
    <location>
        <begin position="348"/>
        <end position="406"/>
    </location>
</feature>
<evidence type="ECO:0000256" key="12">
    <source>
        <dbReference type="ARBA" id="ARBA00023180"/>
    </source>
</evidence>
<dbReference type="InterPro" id="IPR013649">
    <property type="entry name" value="Integrin_alpha_Ig-like_1"/>
</dbReference>
<dbReference type="KEGG" id="aplc:110975433"/>
<keyword evidence="5" id="KW-0677">Repeat</keyword>
<reference evidence="20" key="1">
    <citation type="submission" date="2025-08" db="UniProtKB">
        <authorList>
            <consortium name="RefSeq"/>
        </authorList>
    </citation>
    <scope>IDENTIFICATION</scope>
</reference>
<feature type="repeat" description="FG-GAP" evidence="13">
    <location>
        <begin position="410"/>
        <end position="473"/>
    </location>
</feature>
<keyword evidence="19" id="KW-1185">Reference proteome</keyword>
<dbReference type="PROSITE" id="PS00242">
    <property type="entry name" value="INTEGRIN_ALPHA"/>
    <property type="match status" value="1"/>
</dbReference>
<dbReference type="Pfam" id="PF20805">
    <property type="entry name" value="Integrin_A_Ig_2"/>
    <property type="match status" value="1"/>
</dbReference>
<comment type="similarity">
    <text evidence="2 14">Belongs to the integrin alpha chain family.</text>
</comment>
<dbReference type="InterPro" id="IPR013519">
    <property type="entry name" value="Int_alpha_beta-p"/>
</dbReference>
<keyword evidence="9 14" id="KW-0472">Membrane</keyword>
<feature type="domain" description="Integrin alpha second immunoglobulin-like" evidence="17">
    <location>
        <begin position="615"/>
        <end position="746"/>
    </location>
</feature>
<gene>
    <name evidence="20" type="primary">LOC110975433</name>
</gene>
<dbReference type="GO" id="GO:0098609">
    <property type="term" value="P:cell-cell adhesion"/>
    <property type="evidence" value="ECO:0007669"/>
    <property type="project" value="TreeGrafter"/>
</dbReference>
<evidence type="ECO:0000256" key="8">
    <source>
        <dbReference type="ARBA" id="ARBA00023037"/>
    </source>
</evidence>
<evidence type="ECO:0000256" key="5">
    <source>
        <dbReference type="ARBA" id="ARBA00022737"/>
    </source>
</evidence>
<feature type="transmembrane region" description="Helical" evidence="14">
    <location>
        <begin position="980"/>
        <end position="1001"/>
    </location>
</feature>
<evidence type="ECO:0000256" key="1">
    <source>
        <dbReference type="ARBA" id="ARBA00004479"/>
    </source>
</evidence>
<feature type="domain" description="Integrin alpha third immunoglobulin-like" evidence="18">
    <location>
        <begin position="762"/>
        <end position="968"/>
    </location>
</feature>
<dbReference type="AlphaFoldDB" id="A0A8B7XUD6"/>
<dbReference type="OrthoDB" id="5317514at2759"/>
<dbReference type="Pfam" id="PF01839">
    <property type="entry name" value="FG-GAP"/>
    <property type="match status" value="3"/>
</dbReference>
<evidence type="ECO:0000256" key="14">
    <source>
        <dbReference type="RuleBase" id="RU003762"/>
    </source>
</evidence>
<evidence type="ECO:0000256" key="11">
    <source>
        <dbReference type="ARBA" id="ARBA00023170"/>
    </source>
</evidence>
<evidence type="ECO:0000256" key="10">
    <source>
        <dbReference type="ARBA" id="ARBA00023157"/>
    </source>
</evidence>
<feature type="repeat" description="FG-GAP" evidence="13">
    <location>
        <begin position="29"/>
        <end position="90"/>
    </location>
</feature>
<dbReference type="Gene3D" id="2.60.40.1460">
    <property type="entry name" value="Integrin domains. Chain A, domain 2"/>
    <property type="match status" value="1"/>
</dbReference>
<feature type="repeat" description="FG-GAP" evidence="13">
    <location>
        <begin position="104"/>
        <end position="167"/>
    </location>
</feature>
<dbReference type="InterPro" id="IPR018184">
    <property type="entry name" value="Integrin_alpha_C_CS"/>
</dbReference>
<dbReference type="Pfam" id="PF20806">
    <property type="entry name" value="Integrin_A_Ig_3"/>
    <property type="match status" value="1"/>
</dbReference>
<evidence type="ECO:0000256" key="2">
    <source>
        <dbReference type="ARBA" id="ARBA00008054"/>
    </source>
</evidence>
<feature type="chain" id="PRO_5034540069" evidence="14">
    <location>
        <begin position="25"/>
        <end position="1023"/>
    </location>
</feature>
<dbReference type="GO" id="GO:0009897">
    <property type="term" value="C:external side of plasma membrane"/>
    <property type="evidence" value="ECO:0007669"/>
    <property type="project" value="TreeGrafter"/>
</dbReference>
<dbReference type="PROSITE" id="PS51470">
    <property type="entry name" value="FG_GAP"/>
    <property type="match status" value="6"/>
</dbReference>
<dbReference type="SUPFAM" id="SSF69179">
    <property type="entry name" value="Integrin domains"/>
    <property type="match status" value="3"/>
</dbReference>
<evidence type="ECO:0000259" key="18">
    <source>
        <dbReference type="Pfam" id="PF20806"/>
    </source>
</evidence>
<evidence type="ECO:0000256" key="7">
    <source>
        <dbReference type="ARBA" id="ARBA00022989"/>
    </source>
</evidence>
<dbReference type="InterPro" id="IPR000413">
    <property type="entry name" value="Integrin_alpha"/>
</dbReference>
<dbReference type="Gene3D" id="1.20.5.930">
    <property type="entry name" value="Bicelle-embedded integrin alpha(iib) transmembrane segment"/>
    <property type="match status" value="1"/>
</dbReference>
<dbReference type="GO" id="GO:0007160">
    <property type="term" value="P:cell-matrix adhesion"/>
    <property type="evidence" value="ECO:0007669"/>
    <property type="project" value="TreeGrafter"/>
</dbReference>
<dbReference type="PANTHER" id="PTHR23220:SF133">
    <property type="entry name" value="INTEGRIN ALPHA-PS2"/>
    <property type="match status" value="1"/>
</dbReference>
<name>A0A8B7XUD6_ACAPL</name>
<dbReference type="SUPFAM" id="SSF69318">
    <property type="entry name" value="Integrin alpha N-terminal domain"/>
    <property type="match status" value="1"/>
</dbReference>
<accession>A0A8B7XUD6</accession>
<evidence type="ECO:0000256" key="9">
    <source>
        <dbReference type="ARBA" id="ARBA00023136"/>
    </source>
</evidence>
<dbReference type="InterPro" id="IPR048285">
    <property type="entry name" value="Integrin_alpha_Ig-like_2"/>
</dbReference>
<evidence type="ECO:0000313" key="20">
    <source>
        <dbReference type="RefSeq" id="XP_022083625.1"/>
    </source>
</evidence>
<feature type="repeat" description="FG-GAP" evidence="13">
    <location>
        <begin position="229"/>
        <end position="281"/>
    </location>
</feature>
<feature type="compositionally biased region" description="Polar residues" evidence="15">
    <location>
        <begin position="859"/>
        <end position="868"/>
    </location>
</feature>
<evidence type="ECO:0000256" key="13">
    <source>
        <dbReference type="PROSITE-ProRule" id="PRU00803"/>
    </source>
</evidence>
<dbReference type="PANTHER" id="PTHR23220">
    <property type="entry name" value="INTEGRIN ALPHA"/>
    <property type="match status" value="1"/>
</dbReference>
<dbReference type="SMART" id="SM00191">
    <property type="entry name" value="Int_alpha"/>
    <property type="match status" value="5"/>
</dbReference>
<dbReference type="PRINTS" id="PR01185">
    <property type="entry name" value="INTEGRINA"/>
</dbReference>
<dbReference type="Gene3D" id="2.60.40.1530">
    <property type="entry name" value="ntegrin, alpha v. Chain A, domain 4"/>
    <property type="match status" value="1"/>
</dbReference>
<feature type="signal peptide" evidence="14">
    <location>
        <begin position="1"/>
        <end position="24"/>
    </location>
</feature>
<keyword evidence="6 14" id="KW-0130">Cell adhesion</keyword>
<sequence length="1023" mass="111661">MGRSVRNLLRQVPVLAAVLALAWGQNLDTQWPVIHTGPEGSMFGYTVELHRDGDTDWLLVGAPKAQTPQPDVVEGGAVYKCPVHPPRSPGNCEQIPFDLTGHTVDDRGGQIADKSHQWFGASLKSAGPDGRVVACAPRYTWFYTADMKDDEREPVGHCYVSDGHFSNIVDFSPCETNDIKLWGFKGVTHCQAGFSAEITKDTLVMGAAGSFYLQGQIYVQNLTSNAAPLATPELDPKFDDSYSGFAVALGDFTGDGQPEYVVGAPRGNYLTGKVTIFDKDLQPLAELQGEQIASYFGYAVVAEDVNNDGLDDVIVGAPMFSDRRTTVEKWEAGRVYIYYQNADHSFSEPSTITGEMIRSRLGSSITSLGDVNQDSYNDVAIGAPYQGDNQEGVVFIHLGTPDGLRLRSTQVLRAADFNLQNVTTFGYALSGGLDMDKNKYPDLLIGAQNSDLAVLVRSRPVILLKAFLSVSPEGINLENKTHLLPDGSLATSFEITSCLTYKGKHIPDTAQIQYKLSLDSLKMVNPRALFADGSAPGTNQDITKMELTKNTEWCRENLAYVKAGIRDKLRPISINLEYSLNDEDAVFAPYELQPFLSAESSSVTMEQVYINNNCEDNICVPDLDVKASTSTSDLVIGSSDSIILDIEILNRGEDAFLATLRVVVPTGLQFVRVQRKESDFSITCSDDTEVDTIICDVGNPLIGGTKADFGLKFSSFQLIGDTSSVTFALSAMSENLEASPDKLINNYLNITVGVKAKVDVVLLGRSIPAQVAFTPDGIDNPEIIKDSEAGPLVVHVYEVSNAGPSNAGRTSFDVSWPMRDEDGDFLLYLIRVEPSLGSRCNVQGAVNPLNLTIEEDTQAGGNESVSSTRDVEADRKRRQAEQPEQQIGKADCSTGNCLSISCSIQELKSGESEVIKFVARLWNNTLIETDYDRFEISSRGVARVLDLPYAIPPPELPQVMMEVSTIASPDEPVVKRVPSWIIILAVLGGLLLLLLVILILWKCGFFKRKKYSPVDSDEKRADL</sequence>
<dbReference type="GO" id="GO:0007229">
    <property type="term" value="P:integrin-mediated signaling pathway"/>
    <property type="evidence" value="ECO:0007669"/>
    <property type="project" value="UniProtKB-KW"/>
</dbReference>
<proteinExistence type="inferred from homology"/>
<evidence type="ECO:0000256" key="6">
    <source>
        <dbReference type="ARBA" id="ARBA00022889"/>
    </source>
</evidence>
<dbReference type="GO" id="GO:0008305">
    <property type="term" value="C:integrin complex"/>
    <property type="evidence" value="ECO:0007669"/>
    <property type="project" value="InterPro"/>
</dbReference>
<dbReference type="GO" id="GO:0033627">
    <property type="term" value="P:cell adhesion mediated by integrin"/>
    <property type="evidence" value="ECO:0007669"/>
    <property type="project" value="TreeGrafter"/>
</dbReference>
<comment type="subcellular location">
    <subcellularLocation>
        <location evidence="1 14">Membrane</location>
        <topology evidence="1 14">Single-pass type I membrane protein</topology>
    </subcellularLocation>
</comment>
<dbReference type="InterPro" id="IPR028994">
    <property type="entry name" value="Integrin_alpha_N"/>
</dbReference>
<evidence type="ECO:0000256" key="4">
    <source>
        <dbReference type="ARBA" id="ARBA00022729"/>
    </source>
</evidence>
<dbReference type="Gene3D" id="2.130.10.130">
    <property type="entry name" value="Integrin alpha, N-terminal"/>
    <property type="match status" value="1"/>
</dbReference>
<dbReference type="InterPro" id="IPR032695">
    <property type="entry name" value="Integrin_dom_sf"/>
</dbReference>
<dbReference type="RefSeq" id="XP_022083625.1">
    <property type="nucleotide sequence ID" value="XM_022227933.1"/>
</dbReference>
<evidence type="ECO:0000259" key="17">
    <source>
        <dbReference type="Pfam" id="PF20805"/>
    </source>
</evidence>
<dbReference type="FunFam" id="1.20.5.930:FF:000001">
    <property type="entry name" value="Integrin subunit alpha V"/>
    <property type="match status" value="1"/>
</dbReference>
<keyword evidence="11 14" id="KW-0675">Receptor</keyword>
<feature type="region of interest" description="Disordered" evidence="15">
    <location>
        <begin position="853"/>
        <end position="891"/>
    </location>
</feature>
<keyword evidence="12" id="KW-0325">Glycoprotein</keyword>
<dbReference type="InterPro" id="IPR013517">
    <property type="entry name" value="FG-GAP"/>
</dbReference>
<protein>
    <submittedName>
        <fullName evidence="20">Integrin alpha-8-like</fullName>
    </submittedName>
</protein>
<dbReference type="GeneID" id="110975433"/>
<dbReference type="Gene3D" id="2.60.40.1510">
    <property type="entry name" value="ntegrin, alpha v. Chain A, domain 3"/>
    <property type="match status" value="1"/>
</dbReference>
<dbReference type="OMA" id="QVPCMLL"/>
<feature type="domain" description="Integrin alpha first immunoglubulin-like" evidence="16">
    <location>
        <begin position="458"/>
        <end position="612"/>
    </location>
</feature>
<keyword evidence="3 14" id="KW-0812">Transmembrane</keyword>
<dbReference type="Pfam" id="PF08441">
    <property type="entry name" value="Integrin_A_Ig_1"/>
    <property type="match status" value="1"/>
</dbReference>
<keyword evidence="10" id="KW-1015">Disulfide bond</keyword>
<feature type="compositionally biased region" description="Basic and acidic residues" evidence="15">
    <location>
        <begin position="869"/>
        <end position="881"/>
    </location>
</feature>
<dbReference type="Proteomes" id="UP000694845">
    <property type="component" value="Unplaced"/>
</dbReference>
<dbReference type="InterPro" id="IPR048286">
    <property type="entry name" value="Integrin_alpha_Ig-like_3"/>
</dbReference>
<evidence type="ECO:0000259" key="16">
    <source>
        <dbReference type="Pfam" id="PF08441"/>
    </source>
</evidence>